<dbReference type="SUPFAM" id="SSF103370">
    <property type="entry name" value="NinB"/>
    <property type="match status" value="1"/>
</dbReference>
<name>A0ABT7EH75_9GAMM</name>
<gene>
    <name evidence="1" type="ORF">QNM18_04905</name>
</gene>
<dbReference type="Proteomes" id="UP001231915">
    <property type="component" value="Unassembled WGS sequence"/>
</dbReference>
<sequence length="151" mass="17717">MTTKILTTNNYEQAMPVIGSMIRAMIKNNKNVKVKFDEHKTSRSTAQNRLMWMWNQAIADHMREHYGQENSSQDVHEVFVRKKFGVKVLEVGTEEPIIVRKRTRSLNTKEFSEYLNWMDMYCADNLELLLPKPEDLYMLALYGEGETHVSN</sequence>
<dbReference type="EMBL" id="JASJUT010000002">
    <property type="protein sequence ID" value="MDK2594405.1"/>
    <property type="molecule type" value="Genomic_DNA"/>
</dbReference>
<reference evidence="1 2" key="1">
    <citation type="submission" date="2023-05" db="EMBL/GenBank/DDBJ databases">
        <title>Pseudoalteromonas ardens sp. nov., Pseudoalteromonas obscura sp. nov., and Pseudoalteromonas umbrosa sp. nov., isolated from the coral Montipora capitata.</title>
        <authorList>
            <person name="Thomas E.M."/>
            <person name="Smith E.M."/>
            <person name="Papke E."/>
            <person name="Shlafstein M.D."/>
            <person name="Oline D.K."/>
            <person name="Videau P."/>
            <person name="Saw J.H."/>
            <person name="Strangman W.K."/>
            <person name="Ushijima B."/>
        </authorList>
    </citation>
    <scope>NUCLEOTIDE SEQUENCE [LARGE SCALE GENOMIC DNA]</scope>
    <source>
        <strain evidence="1 2">P94</strain>
    </source>
</reference>
<evidence type="ECO:0000313" key="1">
    <source>
        <dbReference type="EMBL" id="MDK2594405.1"/>
    </source>
</evidence>
<dbReference type="Gene3D" id="1.10.3790.10">
    <property type="entry name" value="NinB"/>
    <property type="match status" value="1"/>
</dbReference>
<protein>
    <recommendedName>
        <fullName evidence="3">NinB protein</fullName>
    </recommendedName>
</protein>
<dbReference type="InterPro" id="IPR036619">
    <property type="entry name" value="NinB_sf"/>
</dbReference>
<evidence type="ECO:0000313" key="2">
    <source>
        <dbReference type="Proteomes" id="UP001231915"/>
    </source>
</evidence>
<dbReference type="RefSeq" id="WP_211009572.1">
    <property type="nucleotide sequence ID" value="NZ_JASJUT010000002.1"/>
</dbReference>
<comment type="caution">
    <text evidence="1">The sequence shown here is derived from an EMBL/GenBank/DDBJ whole genome shotgun (WGS) entry which is preliminary data.</text>
</comment>
<evidence type="ECO:0008006" key="3">
    <source>
        <dbReference type="Google" id="ProtNLM"/>
    </source>
</evidence>
<keyword evidence="2" id="KW-1185">Reference proteome</keyword>
<organism evidence="1 2">
    <name type="scientific">Pseudoalteromonas obscura</name>
    <dbReference type="NCBI Taxonomy" id="3048491"/>
    <lineage>
        <taxon>Bacteria</taxon>
        <taxon>Pseudomonadati</taxon>
        <taxon>Pseudomonadota</taxon>
        <taxon>Gammaproteobacteria</taxon>
        <taxon>Alteromonadales</taxon>
        <taxon>Pseudoalteromonadaceae</taxon>
        <taxon>Pseudoalteromonas</taxon>
    </lineage>
</organism>
<proteinExistence type="predicted"/>
<accession>A0ABT7EH75</accession>